<keyword evidence="1" id="KW-0175">Coiled coil</keyword>
<proteinExistence type="predicted"/>
<name>A0A1B6E0K6_9HEMI</name>
<evidence type="ECO:0000313" key="2">
    <source>
        <dbReference type="EMBL" id="JAS31407.1"/>
    </source>
</evidence>
<feature type="non-terminal residue" evidence="2">
    <location>
        <position position="205"/>
    </location>
</feature>
<feature type="coiled-coil region" evidence="1">
    <location>
        <begin position="30"/>
        <end position="64"/>
    </location>
</feature>
<dbReference type="AlphaFoldDB" id="A0A1B6E0K6"/>
<sequence>TLELECKIQTGITEAALSLANDGTISKSVRRKHLLVYQQSQRRLNELEARLNSLKHSNKAIHLKQRKKPRPPLDTESDWVDCTTQVGINLSPLRSTSQGYLYSQQVQGGTIGERSPSLRHSHTYNGFSKTQETPINTLSYRQPTQCVINISSRQSIGHHQNQPMNFDNRMSQYGYEEKDKQAHWANENQWYNTAPSARYGLNNHV</sequence>
<evidence type="ECO:0000256" key="1">
    <source>
        <dbReference type="SAM" id="Coils"/>
    </source>
</evidence>
<dbReference type="EMBL" id="GEDC01005891">
    <property type="protein sequence ID" value="JAS31407.1"/>
    <property type="molecule type" value="Transcribed_RNA"/>
</dbReference>
<dbReference type="PANTHER" id="PTHR46079:SF2">
    <property type="entry name" value="FERM DOMAIN-CONTAINING PROTEIN"/>
    <property type="match status" value="1"/>
</dbReference>
<dbReference type="InterPro" id="IPR047176">
    <property type="entry name" value="FRMD4A/B"/>
</dbReference>
<accession>A0A1B6E0K6</accession>
<gene>
    <name evidence="2" type="ORF">g.35220</name>
</gene>
<feature type="non-terminal residue" evidence="2">
    <location>
        <position position="1"/>
    </location>
</feature>
<reference evidence="2" key="1">
    <citation type="submission" date="2015-12" db="EMBL/GenBank/DDBJ databases">
        <title>De novo transcriptome assembly of four potential Pierce s Disease insect vectors from Arizona vineyards.</title>
        <authorList>
            <person name="Tassone E.E."/>
        </authorList>
    </citation>
    <scope>NUCLEOTIDE SEQUENCE</scope>
</reference>
<evidence type="ECO:0008006" key="3">
    <source>
        <dbReference type="Google" id="ProtNLM"/>
    </source>
</evidence>
<dbReference type="GO" id="GO:0090162">
    <property type="term" value="P:establishment of epithelial cell polarity"/>
    <property type="evidence" value="ECO:0007669"/>
    <property type="project" value="InterPro"/>
</dbReference>
<dbReference type="PANTHER" id="PTHR46079">
    <property type="entry name" value="FERM DOMAIN-CONTAINING PROTEIN 4"/>
    <property type="match status" value="1"/>
</dbReference>
<organism evidence="2">
    <name type="scientific">Clastoptera arizonana</name>
    <name type="common">Arizona spittle bug</name>
    <dbReference type="NCBI Taxonomy" id="38151"/>
    <lineage>
        <taxon>Eukaryota</taxon>
        <taxon>Metazoa</taxon>
        <taxon>Ecdysozoa</taxon>
        <taxon>Arthropoda</taxon>
        <taxon>Hexapoda</taxon>
        <taxon>Insecta</taxon>
        <taxon>Pterygota</taxon>
        <taxon>Neoptera</taxon>
        <taxon>Paraneoptera</taxon>
        <taxon>Hemiptera</taxon>
        <taxon>Auchenorrhyncha</taxon>
        <taxon>Cercopoidea</taxon>
        <taxon>Clastopteridae</taxon>
        <taxon>Clastoptera</taxon>
    </lineage>
</organism>
<protein>
    <recommendedName>
        <fullName evidence="3">Cytohesin Ubiquitin Protein Inducing domain-containing protein</fullName>
    </recommendedName>
</protein>